<evidence type="ECO:0000256" key="1">
    <source>
        <dbReference type="ARBA" id="ARBA00005928"/>
    </source>
</evidence>
<reference evidence="6 7" key="1">
    <citation type="submission" date="2018-10" db="EMBL/GenBank/DDBJ databases">
        <title>A high-quality apple genome assembly.</title>
        <authorList>
            <person name="Hu J."/>
        </authorList>
    </citation>
    <scope>NUCLEOTIDE SEQUENCE [LARGE SCALE GENOMIC DNA]</scope>
    <source>
        <strain evidence="7">cv. HFTH1</strain>
        <tissue evidence="6">Young leaf</tissue>
    </source>
</reference>
<dbReference type="InterPro" id="IPR026055">
    <property type="entry name" value="FAR"/>
</dbReference>
<dbReference type="PANTHER" id="PTHR11011:SF45">
    <property type="entry name" value="FATTY ACYL-COA REDUCTASE CG8306-RELATED"/>
    <property type="match status" value="1"/>
</dbReference>
<feature type="transmembrane region" description="Helical" evidence="4">
    <location>
        <begin position="631"/>
        <end position="652"/>
    </location>
</feature>
<evidence type="ECO:0000256" key="2">
    <source>
        <dbReference type="ARBA" id="ARBA00022516"/>
    </source>
</evidence>
<evidence type="ECO:0000256" key="3">
    <source>
        <dbReference type="ARBA" id="ARBA00023098"/>
    </source>
</evidence>
<keyword evidence="2 4" id="KW-0444">Lipid biosynthesis</keyword>
<feature type="transmembrane region" description="Helical" evidence="4">
    <location>
        <begin position="773"/>
        <end position="789"/>
    </location>
</feature>
<dbReference type="GO" id="GO:0102965">
    <property type="term" value="F:alcohol-forming long-chain fatty acyl-CoA reductase activity"/>
    <property type="evidence" value="ECO:0007669"/>
    <property type="project" value="UniProtKB-EC"/>
</dbReference>
<keyword evidence="4" id="KW-0560">Oxidoreductase</keyword>
<dbReference type="InterPro" id="IPR033640">
    <property type="entry name" value="FAR_C"/>
</dbReference>
<feature type="transmembrane region" description="Helical" evidence="4">
    <location>
        <begin position="801"/>
        <end position="821"/>
    </location>
</feature>
<comment type="catalytic activity">
    <reaction evidence="4">
        <text>a long-chain fatty acyl-CoA + 2 NADPH + 2 H(+) = a long-chain primary fatty alcohol + 2 NADP(+) + CoA</text>
        <dbReference type="Rhea" id="RHEA:52716"/>
        <dbReference type="ChEBI" id="CHEBI:15378"/>
        <dbReference type="ChEBI" id="CHEBI:57287"/>
        <dbReference type="ChEBI" id="CHEBI:57783"/>
        <dbReference type="ChEBI" id="CHEBI:58349"/>
        <dbReference type="ChEBI" id="CHEBI:77396"/>
        <dbReference type="ChEBI" id="CHEBI:83139"/>
        <dbReference type="EC" id="1.2.1.84"/>
    </reaction>
</comment>
<keyword evidence="4" id="KW-0812">Transmembrane</keyword>
<dbReference type="GO" id="GO:0080019">
    <property type="term" value="F:alcohol-forming very long-chain fatty acyl-CoA reductase activity"/>
    <property type="evidence" value="ECO:0007669"/>
    <property type="project" value="InterPro"/>
</dbReference>
<comment type="caution">
    <text evidence="6">The sequence shown here is derived from an EMBL/GenBank/DDBJ whole genome shotgun (WGS) entry which is preliminary data.</text>
</comment>
<keyword evidence="4" id="KW-0521">NADP</keyword>
<evidence type="ECO:0000313" key="6">
    <source>
        <dbReference type="EMBL" id="RXH76499.1"/>
    </source>
</evidence>
<dbReference type="PANTHER" id="PTHR11011">
    <property type="entry name" value="MALE STERILITY PROTEIN 2-RELATED"/>
    <property type="match status" value="1"/>
</dbReference>
<dbReference type="SUPFAM" id="SSF48317">
    <property type="entry name" value="Acid phosphatase/Vanadium-dependent haloperoxidase"/>
    <property type="match status" value="1"/>
</dbReference>
<dbReference type="SMART" id="SM00014">
    <property type="entry name" value="acidPPc"/>
    <property type="match status" value="1"/>
</dbReference>
<evidence type="ECO:0000313" key="7">
    <source>
        <dbReference type="Proteomes" id="UP000290289"/>
    </source>
</evidence>
<feature type="transmembrane region" description="Helical" evidence="4">
    <location>
        <begin position="827"/>
        <end position="846"/>
    </location>
</feature>
<keyword evidence="4" id="KW-0472">Membrane</keyword>
<keyword evidence="3 4" id="KW-0443">Lipid metabolism</keyword>
<dbReference type="STRING" id="3750.A0A498I0S4"/>
<dbReference type="GO" id="GO:0035336">
    <property type="term" value="P:long-chain fatty-acyl-CoA metabolic process"/>
    <property type="evidence" value="ECO:0007669"/>
    <property type="project" value="TreeGrafter"/>
</dbReference>
<organism evidence="6 7">
    <name type="scientific">Malus domestica</name>
    <name type="common">Apple</name>
    <name type="synonym">Pyrus malus</name>
    <dbReference type="NCBI Taxonomy" id="3750"/>
    <lineage>
        <taxon>Eukaryota</taxon>
        <taxon>Viridiplantae</taxon>
        <taxon>Streptophyta</taxon>
        <taxon>Embryophyta</taxon>
        <taxon>Tracheophyta</taxon>
        <taxon>Spermatophyta</taxon>
        <taxon>Magnoliopsida</taxon>
        <taxon>eudicotyledons</taxon>
        <taxon>Gunneridae</taxon>
        <taxon>Pentapetalae</taxon>
        <taxon>rosids</taxon>
        <taxon>fabids</taxon>
        <taxon>Rosales</taxon>
        <taxon>Rosaceae</taxon>
        <taxon>Amygdaloideae</taxon>
        <taxon>Maleae</taxon>
        <taxon>Malus</taxon>
    </lineage>
</organism>
<dbReference type="EC" id="1.2.1.84" evidence="4"/>
<comment type="similarity">
    <text evidence="1 4">Belongs to the fatty acyl-CoA reductase family.</text>
</comment>
<keyword evidence="7" id="KW-1185">Reference proteome</keyword>
<dbReference type="InterPro" id="IPR036291">
    <property type="entry name" value="NAD(P)-bd_dom_sf"/>
</dbReference>
<dbReference type="Gene3D" id="1.20.144.10">
    <property type="entry name" value="Phosphatidic acid phosphatase type 2/haloperoxidase"/>
    <property type="match status" value="1"/>
</dbReference>
<dbReference type="Pfam" id="PF07993">
    <property type="entry name" value="NAD_binding_4"/>
    <property type="match status" value="1"/>
</dbReference>
<dbReference type="SUPFAM" id="SSF51735">
    <property type="entry name" value="NAD(P)-binding Rossmann-fold domains"/>
    <property type="match status" value="1"/>
</dbReference>
<keyword evidence="4" id="KW-1133">Transmembrane helix</keyword>
<name>A0A498I0S4_MALDO</name>
<feature type="transmembrane region" description="Helical" evidence="4">
    <location>
        <begin position="853"/>
        <end position="875"/>
    </location>
</feature>
<dbReference type="Gene3D" id="3.40.50.720">
    <property type="entry name" value="NAD(P)-binding Rossmann-like Domain"/>
    <property type="match status" value="1"/>
</dbReference>
<evidence type="ECO:0000259" key="5">
    <source>
        <dbReference type="SMART" id="SM00014"/>
    </source>
</evidence>
<dbReference type="AlphaFoldDB" id="A0A498I0S4"/>
<dbReference type="InterPro" id="IPR013120">
    <property type="entry name" value="FAR_NAD-bd"/>
</dbReference>
<sequence length="1034" mass="114670">MSLAVMEAVFLNSFSPPSAVAPDKILSVCDHKRNWCLLRRKKSVVLCQGSSSGNVVKTGGFSSAAVMDAGSLVLTPNDQKSPKESNIAVKDLVPFGGSSSSSLVEMHDGIGIVKFLRGKGFFITGATGFLAKVLIEKILRTAPDVGKIFLLIKAKNKEAAMERLKTEIINAELFKCLRQTYGKSYQSFMLSKLVPVVGNVCESDLGIEDDVAGLIAKEVDVIVNSAANTTFHERYDVAIDINTKGPCHLMAFAKKCKKLKLFLQVSTAYVNGQRQGRIMEKPFYIGESIAGESHISETPPGFFSLDVKNEIKLALDSKGAYENNEVAQKMKELGLERARKYGWQDTYVFTKAMGEMMIDNMRGDIPVVIIRPSVIESTCKEPFPGWMEGNRMMDPIVLYYGKGQLTGFLVDPNGVLDVVPADMVANATLAAIANHGMAQKQDINIYQITSSVANPLDFQELSELLYEHYNSSPCKDAKGRPIQVPSMKLFSSMEDFSAHIWRDALQRSGLTALSSSNGKLSQKLEMICRKSVEQAKYLAGIYEPYTFYGGRFDNSNTQRLMERMSEEEKRKFGFDVGSIDWKDYITNVHIPGLKRHVLKGRGVSFLFFFSLRQRTRRERERETGEKGMESIAVWQGATLCGIVSWVIVASYLDVTRKLRSLLQPWVAHHVTAGTPLILQIQNYQHRFLDAFFSALSCVVSVPFYTAFLPLLFWSGHGKLARQMTLLMAFCDYMGNCIKDVVSAPRPRCPPVRRITATKDEEDNALEYGLPSSHTLNTICLSGFLLHYILSYSQNEDAHVKIAGLALVCLLVGFIGLGRIYLGMHSPIDIISGLAIGLVILWFWLSVHKYVDSFVVSGQNVTSSWAALSLILLFAYPTPEFPTPSFEYHTAFNGVAFGIVSGVQQTYHQFHHEAVPRVFTSQLTAPGFMGRMLVGIPTILIVKFCSKALAKWILPVLANTLGIPIRSTTYVASLKGSSDGKKSDGLKQSGYVQKLFIFSSQESFDVDTGIRFLQYAGLAWSVVDLVPSLFSHLRL</sequence>
<feature type="domain" description="Phosphatidic acid phosphatase type 2/haloperoxidase" evidence="5">
    <location>
        <begin position="720"/>
        <end position="844"/>
    </location>
</feature>
<feature type="transmembrane region" description="Helical" evidence="4">
    <location>
        <begin position="690"/>
        <end position="713"/>
    </location>
</feature>
<dbReference type="CDD" id="cd09071">
    <property type="entry name" value="FAR_C"/>
    <property type="match status" value="1"/>
</dbReference>
<dbReference type="CDD" id="cd05236">
    <property type="entry name" value="FAR-N_SDR_e"/>
    <property type="match status" value="1"/>
</dbReference>
<dbReference type="Proteomes" id="UP000290289">
    <property type="component" value="Chromosome 14"/>
</dbReference>
<dbReference type="GO" id="GO:0010345">
    <property type="term" value="P:suberin biosynthetic process"/>
    <property type="evidence" value="ECO:0007669"/>
    <property type="project" value="TreeGrafter"/>
</dbReference>
<dbReference type="InterPro" id="IPR036938">
    <property type="entry name" value="PAP2/HPO_sf"/>
</dbReference>
<evidence type="ECO:0000256" key="4">
    <source>
        <dbReference type="RuleBase" id="RU363097"/>
    </source>
</evidence>
<proteinExistence type="inferred from homology"/>
<dbReference type="InterPro" id="IPR000326">
    <property type="entry name" value="PAP2/HPO"/>
</dbReference>
<accession>A0A498I0S4</accession>
<dbReference type="CDD" id="cd03388">
    <property type="entry name" value="PAP2_SPPase1"/>
    <property type="match status" value="1"/>
</dbReference>
<protein>
    <recommendedName>
        <fullName evidence="4">Fatty acyl-CoA reductase</fullName>
        <ecNumber evidence="4">1.2.1.84</ecNumber>
    </recommendedName>
</protein>
<dbReference type="EMBL" id="RDQH01000340">
    <property type="protein sequence ID" value="RXH76499.1"/>
    <property type="molecule type" value="Genomic_DNA"/>
</dbReference>
<dbReference type="Pfam" id="PF03015">
    <property type="entry name" value="Sterile"/>
    <property type="match status" value="1"/>
</dbReference>
<dbReference type="Pfam" id="PF01569">
    <property type="entry name" value="PAP2"/>
    <property type="match status" value="1"/>
</dbReference>
<gene>
    <name evidence="6" type="ORF">DVH24_019387</name>
</gene>
<comment type="function">
    <text evidence="4">Catalyzes the reduction of fatty acyl-CoA to fatty alcohols.</text>
</comment>